<dbReference type="SUPFAM" id="SSF51215">
    <property type="entry name" value="Regulatory protein AraC"/>
    <property type="match status" value="1"/>
</dbReference>
<evidence type="ECO:0000256" key="1">
    <source>
        <dbReference type="ARBA" id="ARBA00023015"/>
    </source>
</evidence>
<dbReference type="Pfam" id="PF02311">
    <property type="entry name" value="AraC_binding"/>
    <property type="match status" value="1"/>
</dbReference>
<dbReference type="SMART" id="SM00342">
    <property type="entry name" value="HTH_ARAC"/>
    <property type="match status" value="1"/>
</dbReference>
<dbReference type="Pfam" id="PF12833">
    <property type="entry name" value="HTH_18"/>
    <property type="match status" value="1"/>
</dbReference>
<organism evidence="5 6">
    <name type="scientific">Metabacillus herbersteinensis</name>
    <dbReference type="NCBI Taxonomy" id="283816"/>
    <lineage>
        <taxon>Bacteria</taxon>
        <taxon>Bacillati</taxon>
        <taxon>Bacillota</taxon>
        <taxon>Bacilli</taxon>
        <taxon>Bacillales</taxon>
        <taxon>Bacillaceae</taxon>
        <taxon>Metabacillus</taxon>
    </lineage>
</organism>
<dbReference type="InterPro" id="IPR009057">
    <property type="entry name" value="Homeodomain-like_sf"/>
</dbReference>
<feature type="domain" description="HTH araC/xylS-type" evidence="4">
    <location>
        <begin position="188"/>
        <end position="282"/>
    </location>
</feature>
<name>A0ABV6GFP1_9BACI</name>
<dbReference type="PROSITE" id="PS01124">
    <property type="entry name" value="HTH_ARAC_FAMILY_2"/>
    <property type="match status" value="1"/>
</dbReference>
<dbReference type="InterPro" id="IPR018060">
    <property type="entry name" value="HTH_AraC"/>
</dbReference>
<evidence type="ECO:0000259" key="4">
    <source>
        <dbReference type="PROSITE" id="PS01124"/>
    </source>
</evidence>
<sequence>MRSSQQHGAFAFRFTEQHVNEVAQIWSVGWDEQTNPIYSWSGTQRKDVGKCIFQYTLSGQGEIELDGIRHRVQPGQAFIVKSHSNYRYYLPKGSEKWEFIFLTLYGNEVEQCWEYVKQTTNQVIRFHPDSTPIQLIKKMYDKAQNKNITNAYQGSSLAYQFTMELYHSISSMDKLMEEWPESVISAVLVATNYYQTEVGPEQMAEASGLSRYHFTRLFKKTTTLTPIQYLTKIRVIKASELLLHTKYSVDEIAELVGYKNANYLNKVFRKLTGMSPGQVRKRGKEISNKDILS</sequence>
<gene>
    <name evidence="5" type="ORF">ACFFIX_13240</name>
</gene>
<keyword evidence="1" id="KW-0805">Transcription regulation</keyword>
<dbReference type="SUPFAM" id="SSF46689">
    <property type="entry name" value="Homeodomain-like"/>
    <property type="match status" value="2"/>
</dbReference>
<dbReference type="PROSITE" id="PS00041">
    <property type="entry name" value="HTH_ARAC_FAMILY_1"/>
    <property type="match status" value="1"/>
</dbReference>
<dbReference type="PANTHER" id="PTHR43280">
    <property type="entry name" value="ARAC-FAMILY TRANSCRIPTIONAL REGULATOR"/>
    <property type="match status" value="1"/>
</dbReference>
<keyword evidence="6" id="KW-1185">Reference proteome</keyword>
<reference evidence="5 6" key="1">
    <citation type="submission" date="2024-09" db="EMBL/GenBank/DDBJ databases">
        <authorList>
            <person name="Sun Q."/>
            <person name="Mori K."/>
        </authorList>
    </citation>
    <scope>NUCLEOTIDE SEQUENCE [LARGE SCALE GENOMIC DNA]</scope>
    <source>
        <strain evidence="5 6">CCM 7228</strain>
    </source>
</reference>
<dbReference type="Gene3D" id="1.10.10.60">
    <property type="entry name" value="Homeodomain-like"/>
    <property type="match status" value="2"/>
</dbReference>
<evidence type="ECO:0000256" key="3">
    <source>
        <dbReference type="ARBA" id="ARBA00023163"/>
    </source>
</evidence>
<dbReference type="PANTHER" id="PTHR43280:SF28">
    <property type="entry name" value="HTH-TYPE TRANSCRIPTIONAL ACTIVATOR RHAS"/>
    <property type="match status" value="1"/>
</dbReference>
<dbReference type="Proteomes" id="UP001589854">
    <property type="component" value="Unassembled WGS sequence"/>
</dbReference>
<dbReference type="InterPro" id="IPR037923">
    <property type="entry name" value="HTH-like"/>
</dbReference>
<keyword evidence="3" id="KW-0804">Transcription</keyword>
<evidence type="ECO:0000256" key="2">
    <source>
        <dbReference type="ARBA" id="ARBA00023125"/>
    </source>
</evidence>
<dbReference type="InterPro" id="IPR003313">
    <property type="entry name" value="AraC-bd"/>
</dbReference>
<evidence type="ECO:0000313" key="6">
    <source>
        <dbReference type="Proteomes" id="UP001589854"/>
    </source>
</evidence>
<comment type="caution">
    <text evidence="5">The sequence shown here is derived from an EMBL/GenBank/DDBJ whole genome shotgun (WGS) entry which is preliminary data.</text>
</comment>
<keyword evidence="2" id="KW-0238">DNA-binding</keyword>
<dbReference type="RefSeq" id="WP_378934664.1">
    <property type="nucleotide sequence ID" value="NZ_JBHLVO010000010.1"/>
</dbReference>
<protein>
    <submittedName>
        <fullName evidence="5">AraC family transcriptional regulator</fullName>
    </submittedName>
</protein>
<accession>A0ABV6GFP1</accession>
<dbReference type="Gene3D" id="2.60.120.280">
    <property type="entry name" value="Regulatory protein AraC"/>
    <property type="match status" value="1"/>
</dbReference>
<evidence type="ECO:0000313" key="5">
    <source>
        <dbReference type="EMBL" id="MFC0272399.1"/>
    </source>
</evidence>
<dbReference type="InterPro" id="IPR018062">
    <property type="entry name" value="HTH_AraC-typ_CS"/>
</dbReference>
<proteinExistence type="predicted"/>
<dbReference type="EMBL" id="JBHLVO010000010">
    <property type="protein sequence ID" value="MFC0272399.1"/>
    <property type="molecule type" value="Genomic_DNA"/>
</dbReference>